<accession>A0AAV4XU60</accession>
<gene>
    <name evidence="1" type="ORF">CEXT_247501</name>
</gene>
<name>A0AAV4XU60_CAEEX</name>
<keyword evidence="2" id="KW-1185">Reference proteome</keyword>
<dbReference type="AlphaFoldDB" id="A0AAV4XU60"/>
<organism evidence="1 2">
    <name type="scientific">Caerostris extrusa</name>
    <name type="common">Bark spider</name>
    <name type="synonym">Caerostris bankana</name>
    <dbReference type="NCBI Taxonomy" id="172846"/>
    <lineage>
        <taxon>Eukaryota</taxon>
        <taxon>Metazoa</taxon>
        <taxon>Ecdysozoa</taxon>
        <taxon>Arthropoda</taxon>
        <taxon>Chelicerata</taxon>
        <taxon>Arachnida</taxon>
        <taxon>Araneae</taxon>
        <taxon>Araneomorphae</taxon>
        <taxon>Entelegynae</taxon>
        <taxon>Araneoidea</taxon>
        <taxon>Araneidae</taxon>
        <taxon>Caerostris</taxon>
    </lineage>
</organism>
<proteinExistence type="predicted"/>
<dbReference type="Proteomes" id="UP001054945">
    <property type="component" value="Unassembled WGS sequence"/>
</dbReference>
<evidence type="ECO:0000313" key="2">
    <source>
        <dbReference type="Proteomes" id="UP001054945"/>
    </source>
</evidence>
<protein>
    <submittedName>
        <fullName evidence="1">Uncharacterized protein</fullName>
    </submittedName>
</protein>
<evidence type="ECO:0000313" key="1">
    <source>
        <dbReference type="EMBL" id="GIY98577.1"/>
    </source>
</evidence>
<reference evidence="1 2" key="1">
    <citation type="submission" date="2021-06" db="EMBL/GenBank/DDBJ databases">
        <title>Caerostris extrusa draft genome.</title>
        <authorList>
            <person name="Kono N."/>
            <person name="Arakawa K."/>
        </authorList>
    </citation>
    <scope>NUCLEOTIDE SEQUENCE [LARGE SCALE GENOMIC DNA]</scope>
</reference>
<comment type="caution">
    <text evidence="1">The sequence shown here is derived from an EMBL/GenBank/DDBJ whole genome shotgun (WGS) entry which is preliminary data.</text>
</comment>
<sequence length="96" mass="10762">MIIINPLGIHTTNFKKAVGESGEFDAINLFCCNKHLFRKLRDSYLKLAVDSRLSQILATAGPIAFSKQHLHYSTNTAVIFCLSHGLGKRANPRTRY</sequence>
<dbReference type="EMBL" id="BPLR01000937">
    <property type="protein sequence ID" value="GIY98577.1"/>
    <property type="molecule type" value="Genomic_DNA"/>
</dbReference>